<comment type="caution">
    <text evidence="2">The sequence shown here is derived from an EMBL/GenBank/DDBJ whole genome shotgun (WGS) entry which is preliminary data.</text>
</comment>
<feature type="region of interest" description="Disordered" evidence="1">
    <location>
        <begin position="1"/>
        <end position="72"/>
    </location>
</feature>
<evidence type="ECO:0000313" key="3">
    <source>
        <dbReference type="Proteomes" id="UP000683000"/>
    </source>
</evidence>
<dbReference type="AlphaFoldDB" id="A0A8I2YZJ0"/>
<protein>
    <submittedName>
        <fullName evidence="2">Uncharacterized protein</fullName>
    </submittedName>
</protein>
<evidence type="ECO:0000256" key="1">
    <source>
        <dbReference type="SAM" id="MobiDB-lite"/>
    </source>
</evidence>
<feature type="compositionally biased region" description="Polar residues" evidence="1">
    <location>
        <begin position="1"/>
        <end position="25"/>
    </location>
</feature>
<gene>
    <name evidence="2" type="ORF">JVT61DRAFT_5441</name>
</gene>
<reference evidence="2" key="1">
    <citation type="submission" date="2021-03" db="EMBL/GenBank/DDBJ databases">
        <title>Evolutionary innovations through gain and loss of genes in the ectomycorrhizal Boletales.</title>
        <authorList>
            <person name="Wu G."/>
            <person name="Miyauchi S."/>
            <person name="Morin E."/>
            <person name="Yang Z.-L."/>
            <person name="Xu J."/>
            <person name="Martin F.M."/>
        </authorList>
    </citation>
    <scope>NUCLEOTIDE SEQUENCE</scope>
    <source>
        <strain evidence="2">BR01</strain>
    </source>
</reference>
<sequence>MLSPTTQTTQTKLSPAQSLFKSLTQEPALPLGPRPSATGSGPATSSPAHYSPSTIHVEKPSESASLKTSSTQAKIARVSPTISRVTPVTPSRPIEDIFRYFNLCRTSSPNNKFQVFDKVSTRDFETLESIVEKWSFQQTQPKLSHHPATGLLIIEMPTPAHKFAITDFSMAVWSALDTLPINRHRLRIALEPNLTLRSTLTGFVATPGLALVCMSTGQRCSKNVFAMVECAYSQDRNSLMEKIRDEVEGWPEITLVVAIIVTEDHDYKSPLEDSPTWNYFAQHESILSPQDFLSLHPSIDGSMVEHSPLNTADPAGPRYSTVLGESDSDSDDELEPLVLNPITIAGHTWCHIHDVQYLVWVKEDGVLDLNGDSTNGLLYPTIEMEGVEQAINSGLSAAKDEIVNIAAESMKSRSALRKLQLAQLSRANFDWATTQSTIRIAAEQTALSRYETWFLKTSMVPNVRSGTIDHITLWRARAVPLSHP</sequence>
<feature type="compositionally biased region" description="Polar residues" evidence="1">
    <location>
        <begin position="62"/>
        <end position="72"/>
    </location>
</feature>
<name>A0A8I2YZJ0_9AGAM</name>
<organism evidence="2 3">
    <name type="scientific">Boletus reticuloceps</name>
    <dbReference type="NCBI Taxonomy" id="495285"/>
    <lineage>
        <taxon>Eukaryota</taxon>
        <taxon>Fungi</taxon>
        <taxon>Dikarya</taxon>
        <taxon>Basidiomycota</taxon>
        <taxon>Agaricomycotina</taxon>
        <taxon>Agaricomycetes</taxon>
        <taxon>Agaricomycetidae</taxon>
        <taxon>Boletales</taxon>
        <taxon>Boletineae</taxon>
        <taxon>Boletaceae</taxon>
        <taxon>Boletoideae</taxon>
        <taxon>Boletus</taxon>
    </lineage>
</organism>
<evidence type="ECO:0000313" key="2">
    <source>
        <dbReference type="EMBL" id="KAG6381045.1"/>
    </source>
</evidence>
<dbReference type="Proteomes" id="UP000683000">
    <property type="component" value="Unassembled WGS sequence"/>
</dbReference>
<dbReference type="OrthoDB" id="2688762at2759"/>
<keyword evidence="3" id="KW-1185">Reference proteome</keyword>
<accession>A0A8I2YZJ0</accession>
<dbReference type="EMBL" id="JAGFBS010000002">
    <property type="protein sequence ID" value="KAG6381045.1"/>
    <property type="molecule type" value="Genomic_DNA"/>
</dbReference>
<feature type="compositionally biased region" description="Polar residues" evidence="1">
    <location>
        <begin position="37"/>
        <end position="54"/>
    </location>
</feature>
<proteinExistence type="predicted"/>